<reference evidence="1" key="1">
    <citation type="journal article" date="2020" name="Stud. Mycol.">
        <title>101 Dothideomycetes genomes: a test case for predicting lifestyles and emergence of pathogens.</title>
        <authorList>
            <person name="Haridas S."/>
            <person name="Albert R."/>
            <person name="Binder M."/>
            <person name="Bloem J."/>
            <person name="Labutti K."/>
            <person name="Salamov A."/>
            <person name="Andreopoulos B."/>
            <person name="Baker S."/>
            <person name="Barry K."/>
            <person name="Bills G."/>
            <person name="Bluhm B."/>
            <person name="Cannon C."/>
            <person name="Castanera R."/>
            <person name="Culley D."/>
            <person name="Daum C."/>
            <person name="Ezra D."/>
            <person name="Gonzalez J."/>
            <person name="Henrissat B."/>
            <person name="Kuo A."/>
            <person name="Liang C."/>
            <person name="Lipzen A."/>
            <person name="Lutzoni F."/>
            <person name="Magnuson J."/>
            <person name="Mondo S."/>
            <person name="Nolan M."/>
            <person name="Ohm R."/>
            <person name="Pangilinan J."/>
            <person name="Park H.-J."/>
            <person name="Ramirez L."/>
            <person name="Alfaro M."/>
            <person name="Sun H."/>
            <person name="Tritt A."/>
            <person name="Yoshinaga Y."/>
            <person name="Zwiers L.-H."/>
            <person name="Turgeon B."/>
            <person name="Goodwin S."/>
            <person name="Spatafora J."/>
            <person name="Crous P."/>
            <person name="Grigoriev I."/>
        </authorList>
    </citation>
    <scope>NUCLEOTIDE SEQUENCE</scope>
    <source>
        <strain evidence="1">CBS 107.79</strain>
    </source>
</reference>
<name>A0A6A5V6B4_9PLEO</name>
<protein>
    <submittedName>
        <fullName evidence="1">Uncharacterized protein</fullName>
    </submittedName>
</protein>
<gene>
    <name evidence="1" type="ORF">BU23DRAFT_173238</name>
</gene>
<dbReference type="EMBL" id="ML976691">
    <property type="protein sequence ID" value="KAF1971809.1"/>
    <property type="molecule type" value="Genomic_DNA"/>
</dbReference>
<evidence type="ECO:0000313" key="2">
    <source>
        <dbReference type="Proteomes" id="UP000800036"/>
    </source>
</evidence>
<keyword evidence="2" id="KW-1185">Reference proteome</keyword>
<dbReference type="Proteomes" id="UP000800036">
    <property type="component" value="Unassembled WGS sequence"/>
</dbReference>
<dbReference type="AlphaFoldDB" id="A0A6A5V6B4"/>
<accession>A0A6A5V6B4</accession>
<organism evidence="1 2">
    <name type="scientific">Bimuria novae-zelandiae CBS 107.79</name>
    <dbReference type="NCBI Taxonomy" id="1447943"/>
    <lineage>
        <taxon>Eukaryota</taxon>
        <taxon>Fungi</taxon>
        <taxon>Dikarya</taxon>
        <taxon>Ascomycota</taxon>
        <taxon>Pezizomycotina</taxon>
        <taxon>Dothideomycetes</taxon>
        <taxon>Pleosporomycetidae</taxon>
        <taxon>Pleosporales</taxon>
        <taxon>Massarineae</taxon>
        <taxon>Didymosphaeriaceae</taxon>
        <taxon>Bimuria</taxon>
    </lineage>
</organism>
<sequence length="195" mass="22404">MDLLSNAHSGFHVQLDTDLFIVEPPATTFICNMQPQHLSTLPPSPRPLSPYPSTGEYITDVFHDQHQVSYTRHCRSYRNAYGPRFPPAPAPPPPSPIVVRAHIYAPSRSTRTRITISGRPRIRDVVRQLLGHAPESRCMVSIKKRGIWQDVSLEFSIGDAEQEVDIRIVTEHEERRRRWVARDGRGEHVVMERWN</sequence>
<evidence type="ECO:0000313" key="1">
    <source>
        <dbReference type="EMBL" id="KAF1971809.1"/>
    </source>
</evidence>
<proteinExistence type="predicted"/>